<sequence length="117" mass="11923">MGAPDGAGLLLVTTRDTAPTTWGPQARLVPLEPLDPGPSGAALRDAAPAAGTAEEAAALGERLGGLPLAVDTAGHYLANPTSRYRTFTAYRHALATSSVTSSVPNTRRQPQPPPGTV</sequence>
<feature type="region of interest" description="Disordered" evidence="1">
    <location>
        <begin position="96"/>
        <end position="117"/>
    </location>
</feature>
<organism evidence="2 3">
    <name type="scientific">Streptomyces camponoticapitis</name>
    <dbReference type="NCBI Taxonomy" id="1616125"/>
    <lineage>
        <taxon>Bacteria</taxon>
        <taxon>Bacillati</taxon>
        <taxon>Actinomycetota</taxon>
        <taxon>Actinomycetes</taxon>
        <taxon>Kitasatosporales</taxon>
        <taxon>Streptomycetaceae</taxon>
        <taxon>Streptomyces</taxon>
    </lineage>
</organism>
<name>A0ABQ2EQ87_9ACTN</name>
<dbReference type="Proteomes" id="UP000660265">
    <property type="component" value="Unassembled WGS sequence"/>
</dbReference>
<accession>A0ABQ2EQ87</accession>
<keyword evidence="3" id="KW-1185">Reference proteome</keyword>
<feature type="region of interest" description="Disordered" evidence="1">
    <location>
        <begin position="14"/>
        <end position="44"/>
    </location>
</feature>
<evidence type="ECO:0000313" key="2">
    <source>
        <dbReference type="EMBL" id="GGK20495.1"/>
    </source>
</evidence>
<evidence type="ECO:0000256" key="1">
    <source>
        <dbReference type="SAM" id="MobiDB-lite"/>
    </source>
</evidence>
<feature type="compositionally biased region" description="Polar residues" evidence="1">
    <location>
        <begin position="96"/>
        <end position="109"/>
    </location>
</feature>
<reference evidence="3" key="1">
    <citation type="journal article" date="2019" name="Int. J. Syst. Evol. Microbiol.">
        <title>The Global Catalogue of Microorganisms (GCM) 10K type strain sequencing project: providing services to taxonomists for standard genome sequencing and annotation.</title>
        <authorList>
            <consortium name="The Broad Institute Genomics Platform"/>
            <consortium name="The Broad Institute Genome Sequencing Center for Infectious Disease"/>
            <person name="Wu L."/>
            <person name="Ma J."/>
        </authorList>
    </citation>
    <scope>NUCLEOTIDE SEQUENCE [LARGE SCALE GENOMIC DNA]</scope>
    <source>
        <strain evidence="3">CGMCC 4.7275</strain>
    </source>
</reference>
<comment type="caution">
    <text evidence="2">The sequence shown here is derived from an EMBL/GenBank/DDBJ whole genome shotgun (WGS) entry which is preliminary data.</text>
</comment>
<feature type="compositionally biased region" description="Polar residues" evidence="1">
    <location>
        <begin position="14"/>
        <end position="23"/>
    </location>
</feature>
<protein>
    <submittedName>
        <fullName evidence="2">Uncharacterized protein</fullName>
    </submittedName>
</protein>
<dbReference type="RefSeq" id="WP_229701232.1">
    <property type="nucleotide sequence ID" value="NZ_BMMV01000025.1"/>
</dbReference>
<gene>
    <name evidence="2" type="ORF">GCM10011583_60470</name>
</gene>
<evidence type="ECO:0000313" key="3">
    <source>
        <dbReference type="Proteomes" id="UP000660265"/>
    </source>
</evidence>
<dbReference type="EMBL" id="BMMV01000025">
    <property type="protein sequence ID" value="GGK20495.1"/>
    <property type="molecule type" value="Genomic_DNA"/>
</dbReference>
<proteinExistence type="predicted"/>